<reference evidence="1 2" key="1">
    <citation type="journal article" date="2021" name="Hortic Res">
        <title>High-quality reference genome and annotation aids understanding of berry development for evergreen blueberry (Vaccinium darrowii).</title>
        <authorList>
            <person name="Yu J."/>
            <person name="Hulse-Kemp A.M."/>
            <person name="Babiker E."/>
            <person name="Staton M."/>
        </authorList>
    </citation>
    <scope>NUCLEOTIDE SEQUENCE [LARGE SCALE GENOMIC DNA]</scope>
    <source>
        <strain evidence="2">cv. NJ 8807/NJ 8810</strain>
        <tissue evidence="1">Young leaf</tissue>
    </source>
</reference>
<protein>
    <submittedName>
        <fullName evidence="1">Uncharacterized protein</fullName>
    </submittedName>
</protein>
<comment type="caution">
    <text evidence="1">The sequence shown here is derived from an EMBL/GenBank/DDBJ whole genome shotgun (WGS) entry which is preliminary data.</text>
</comment>
<sequence length="244" mass="27403">MGTGGSKDGAPQVPTDPKTSKSVIPQSSGKGSRVTEAKTAEVKLPHNYEAIIKDADSPVDNSSTEKLYNQLRGGIILNQKKKKYWVDGKSNKNCFMLFARDLSITWGEDKRYWHWPYLQEASHGFIDVAELLRVCWLEMNGKFEMVNLSPDTVYEVVFLVMLKDSSFGWEVPVNVKLILPDGTTQQHQEKFMAKPRGSWIEIPAGEFGTSSEKIGDIQFSLYETESGQWKSGLIIKGVVIRPKV</sequence>
<name>A0ACB7XB60_9ERIC</name>
<evidence type="ECO:0000313" key="2">
    <source>
        <dbReference type="Proteomes" id="UP000828048"/>
    </source>
</evidence>
<organism evidence="1 2">
    <name type="scientific">Vaccinium darrowii</name>
    <dbReference type="NCBI Taxonomy" id="229202"/>
    <lineage>
        <taxon>Eukaryota</taxon>
        <taxon>Viridiplantae</taxon>
        <taxon>Streptophyta</taxon>
        <taxon>Embryophyta</taxon>
        <taxon>Tracheophyta</taxon>
        <taxon>Spermatophyta</taxon>
        <taxon>Magnoliopsida</taxon>
        <taxon>eudicotyledons</taxon>
        <taxon>Gunneridae</taxon>
        <taxon>Pentapetalae</taxon>
        <taxon>asterids</taxon>
        <taxon>Ericales</taxon>
        <taxon>Ericaceae</taxon>
        <taxon>Vaccinioideae</taxon>
        <taxon>Vaccinieae</taxon>
        <taxon>Vaccinium</taxon>
    </lineage>
</organism>
<accession>A0ACB7XB60</accession>
<dbReference type="EMBL" id="CM037156">
    <property type="protein sequence ID" value="KAH7837926.1"/>
    <property type="molecule type" value="Genomic_DNA"/>
</dbReference>
<dbReference type="Proteomes" id="UP000828048">
    <property type="component" value="Chromosome 6"/>
</dbReference>
<keyword evidence="2" id="KW-1185">Reference proteome</keyword>
<evidence type="ECO:0000313" key="1">
    <source>
        <dbReference type="EMBL" id="KAH7837926.1"/>
    </source>
</evidence>
<proteinExistence type="predicted"/>
<gene>
    <name evidence="1" type="ORF">Vadar_019626</name>
</gene>